<dbReference type="SUPFAM" id="SSF69304">
    <property type="entry name" value="Tricorn protease N-terminal domain"/>
    <property type="match status" value="1"/>
</dbReference>
<dbReference type="InterPro" id="IPR008727">
    <property type="entry name" value="PAAR_motif"/>
</dbReference>
<dbReference type="InterPro" id="IPR006530">
    <property type="entry name" value="YD"/>
</dbReference>
<dbReference type="EMBL" id="CP063120">
    <property type="protein sequence ID" value="QOR17838.1"/>
    <property type="molecule type" value="Genomic_DNA"/>
</dbReference>
<keyword evidence="2" id="KW-0812">Transmembrane</keyword>
<evidence type="ECO:0000259" key="3">
    <source>
        <dbReference type="Pfam" id="PF20148"/>
    </source>
</evidence>
<evidence type="ECO:0000256" key="1">
    <source>
        <dbReference type="ARBA" id="ARBA00022737"/>
    </source>
</evidence>
<dbReference type="InterPro" id="IPR050708">
    <property type="entry name" value="T6SS_VgrG/RHS"/>
</dbReference>
<evidence type="ECO:0000313" key="5">
    <source>
        <dbReference type="EMBL" id="QOR17838.1"/>
    </source>
</evidence>
<dbReference type="Pfam" id="PF05488">
    <property type="entry name" value="PAAR_motif"/>
    <property type="match status" value="1"/>
</dbReference>
<evidence type="ECO:0000313" key="6">
    <source>
        <dbReference type="Proteomes" id="UP000595009"/>
    </source>
</evidence>
<protein>
    <submittedName>
        <fullName evidence="5">PAAR domain-containing protein</fullName>
    </submittedName>
</protein>
<dbReference type="Proteomes" id="UP000595009">
    <property type="component" value="Chromosome"/>
</dbReference>
<organism evidence="5 6">
    <name type="scientific">Haemophilus parainfluenzae</name>
    <dbReference type="NCBI Taxonomy" id="729"/>
    <lineage>
        <taxon>Bacteria</taxon>
        <taxon>Pseudomonadati</taxon>
        <taxon>Pseudomonadota</taxon>
        <taxon>Gammaproteobacteria</taxon>
        <taxon>Pasteurellales</taxon>
        <taxon>Pasteurellaceae</taxon>
        <taxon>Haemophilus</taxon>
    </lineage>
</organism>
<dbReference type="Gene3D" id="2.180.10.10">
    <property type="entry name" value="RHS repeat-associated core"/>
    <property type="match status" value="2"/>
</dbReference>
<dbReference type="NCBIfam" id="TIGR01643">
    <property type="entry name" value="YD_repeat_2x"/>
    <property type="match status" value="6"/>
</dbReference>
<keyword evidence="2" id="KW-1133">Transmembrane helix</keyword>
<evidence type="ECO:0000256" key="2">
    <source>
        <dbReference type="SAM" id="Phobius"/>
    </source>
</evidence>
<dbReference type="PANTHER" id="PTHR32305:SF15">
    <property type="entry name" value="PROTEIN RHSA-RELATED"/>
    <property type="match status" value="1"/>
</dbReference>
<dbReference type="RefSeq" id="WP_197543975.1">
    <property type="nucleotide sequence ID" value="NZ_CP063120.1"/>
</dbReference>
<dbReference type="Gene3D" id="2.60.200.60">
    <property type="match status" value="1"/>
</dbReference>
<feature type="domain" description="Teneurin-like YD-shell" evidence="4">
    <location>
        <begin position="853"/>
        <end position="1024"/>
    </location>
</feature>
<name>A0A7M1NY01_HAEPA</name>
<dbReference type="InterPro" id="IPR022385">
    <property type="entry name" value="Rhs_assc_core"/>
</dbReference>
<dbReference type="PANTHER" id="PTHR32305">
    <property type="match status" value="1"/>
</dbReference>
<gene>
    <name evidence="5" type="ORF">INP94_02820</name>
</gene>
<evidence type="ECO:0000259" key="4">
    <source>
        <dbReference type="Pfam" id="PF25023"/>
    </source>
</evidence>
<accession>A0A7M1NY01</accession>
<dbReference type="InterPro" id="IPR056823">
    <property type="entry name" value="TEN-like_YD-shell"/>
</dbReference>
<proteinExistence type="predicted"/>
<keyword evidence="2" id="KW-0472">Membrane</keyword>
<dbReference type="Gene3D" id="3.90.930.1">
    <property type="match status" value="1"/>
</dbReference>
<feature type="domain" description="DUF6531" evidence="3">
    <location>
        <begin position="269"/>
        <end position="346"/>
    </location>
</feature>
<dbReference type="NCBIfam" id="TIGR03696">
    <property type="entry name" value="Rhs_assc_core"/>
    <property type="match status" value="1"/>
</dbReference>
<dbReference type="CDD" id="cd14742">
    <property type="entry name" value="PAAR_RHS"/>
    <property type="match status" value="1"/>
</dbReference>
<dbReference type="Pfam" id="PF20148">
    <property type="entry name" value="DUF6531"/>
    <property type="match status" value="1"/>
</dbReference>
<dbReference type="Pfam" id="PF25023">
    <property type="entry name" value="TEN_YD-shell"/>
    <property type="match status" value="1"/>
</dbReference>
<feature type="transmembrane region" description="Helical" evidence="2">
    <location>
        <begin position="20"/>
        <end position="45"/>
    </location>
</feature>
<dbReference type="InterPro" id="IPR045351">
    <property type="entry name" value="DUF6531"/>
</dbReference>
<sequence length="1482" mass="169362">MTTPAMPAARVGDPFKHRSFMAALAGAAAGAIIEFGVISACGFFLGGIGGFAAAMVLLNTPVVSSTIDKVKSAVENFFESDDPDGFIIKGSINVSVNKRKLAYATPSNAKDQTPTIKCDNHGPKIIAQGSESVFVNGFPVARKGDGTKCSAKISDGSPNVYIGSGQGTYAEMEPEFNKLQRLALIAVEFVVPPTAAAGKGLLKVFKAGFKAIATKGPKAAAAMLAKKAARSLNPKNASAIKNFGCAKQAFKNNKGLKRFTEGGKKWVKGDPIDVLTGQVVEQRVDFTLGQTIPLSFIRTWARSKEDRFADGLCGRFWVDNFSESVELSQQGQQIKIATAEGTYLRFSLPIGCMQSFNPDHPQFTLNRYRDFLELYDREAQLSKRFYITTPAFNEHNDDLGFPLLEDGIYPISYWQDTFGNKVEFIYQKKRLVKINHSDGIVLALDYKTQGEKQWLHQIHRIDNGLNEILVSYVQNEQGHLIESDALLDYHLFYTYDNQANLIRWEDKDRTWVDYHYDEHGRVIHSVGADGFYPVWFEYAENQTKVRDSKGHVTVYDFDSQIMKPLTITSPMGSVTRFEYDQFGNLLSQTFADKTQVSFEYLEDTGLVSAFTDPMGNQWTYSYNEEEQLIRIEDPIGRVWTSVEQKTEENSTALFTAPDGSQTAFVRNEYGLLTHVVSKATKQNSAQAQLQAAYRYDPRHRLIETQDAEQRRIQLSYNNEDQISRLQTASGKHWHYGYTHHQKLAQINRPNASQESQVYDRHGNLTKYTDANGVVWQLKYGAFDLLIEKIDGEGHVWRYDYDKDSLKLSKVINPKGEQYTYAFNADGQVEVETDFAGNIWHYTYDANGALNTLTDGEGHQTQYTYNANGQLIQLTTVDDVISYTYDNAGRVTHIQSTDSTLTYVYDINDRVIEESQNSHKIYRTFDDINQTVTRVLYPAGQDKPITTRFKYNNLGELVELQLPNWENESQQTDIQEKEVHTLHFLYDNEGNEISRQSNLGFILNQQFNEMNLPIRQRAGYEPTHHFDSQALKQTGIDSPTFAELNRTYQYDKALNTMAANDEIESLRFVVNGNNQITQVVSQYQTRENYHYDQSGYISRQYIQADDYRYNGQIKIDNLDLYQQGNKLNRIGNNYYSYDKAGRLVKKTTIKDGFRGKTLYYRWNGNNQLESLTNEWGEVWYYKYDALGRRIEKACPQRNIKTTYLWDGDQVAYQETERYNTLESQRHNVFNGWELIAQQDSYFKTDLRNHHKTWTQTTNYAVCQPNGQPLALFNPQGKRTWRKAPSSLWGLPLLESWESKQAEPLNPNLLFAGQYFDQESGLAYNRFRYYDPQSGCYLKSDPIGLAGGETPYAYVHNPWDWLDPFGLARCKSLRKQYMGKTPSKNSKTGREVIERMRKEGKIRTMGGKTQFKDSKGVWRPLSDADMAHKIDAVSWWNSTGRQYGARSPEVREFMKNADNYYLEYYSINRSQGAKLSEIYLPPLK</sequence>
<dbReference type="InterPro" id="IPR031325">
    <property type="entry name" value="RHS_repeat"/>
</dbReference>
<reference evidence="5 6" key="1">
    <citation type="submission" date="2020-10" db="EMBL/GenBank/DDBJ databases">
        <title>Genomic diversity and antimicrobial resistance of Haemophilus colonising the airways of young children with cystic fibrosis.</title>
        <authorList>
            <person name="Watts S.C."/>
            <person name="Judd L.M."/>
            <person name="Carzino R."/>
            <person name="Ranganathan S."/>
            <person name="Holt K.E."/>
        </authorList>
    </citation>
    <scope>NUCLEOTIDE SEQUENCE [LARGE SCALE GENOMIC DNA]</scope>
    <source>
        <strain evidence="5 6">M1C137_2</strain>
    </source>
</reference>
<dbReference type="Pfam" id="PF05593">
    <property type="entry name" value="RHS_repeat"/>
    <property type="match status" value="1"/>
</dbReference>
<keyword evidence="1" id="KW-0677">Repeat</keyword>